<sequence>MKMRKRQIDEDLESETLHKYYEVQNISKSTPSLGCTPTTKGHTPFLRKPVWLVTGVWENRDLFFLRQSLLSLMAHWEEFRNGVPCPLSFSEEGLKLHAKEEENMDGIGQLLKISQDQGVLPVDDGMVEHEDYETAKENRIVGSILTFGHIISSSRMRLISLRDNVNYVGELF</sequence>
<dbReference type="EMBL" id="GG749410">
    <property type="protein sequence ID" value="KMW66751.1"/>
    <property type="molecule type" value="Genomic_DNA"/>
</dbReference>
<dbReference type="AlphaFoldDB" id="A0A0J9EKU4"/>
<evidence type="ECO:0000313" key="1">
    <source>
        <dbReference type="EMBL" id="KMW66751.1"/>
    </source>
</evidence>
<dbReference type="Proteomes" id="UP000007802">
    <property type="component" value="Unassembled WGS sequence"/>
</dbReference>
<organism evidence="1">
    <name type="scientific">Ajellomyces dermatitidis (strain ATCC 18188 / CBS 674.68)</name>
    <name type="common">Blastomyces dermatitidis</name>
    <dbReference type="NCBI Taxonomy" id="653446"/>
    <lineage>
        <taxon>Eukaryota</taxon>
        <taxon>Fungi</taxon>
        <taxon>Dikarya</taxon>
        <taxon>Ascomycota</taxon>
        <taxon>Pezizomycotina</taxon>
        <taxon>Eurotiomycetes</taxon>
        <taxon>Eurotiomycetidae</taxon>
        <taxon>Onygenales</taxon>
        <taxon>Ajellomycetaceae</taxon>
        <taxon>Blastomyces</taxon>
    </lineage>
</organism>
<name>A0A0J9EKU4_AJEDA</name>
<proteinExistence type="predicted"/>
<protein>
    <submittedName>
        <fullName evidence="1">Uncharacterized protein</fullName>
    </submittedName>
</protein>
<gene>
    <name evidence="1" type="ORF">BDDG_11709</name>
</gene>
<reference evidence="1" key="1">
    <citation type="submission" date="2010-03" db="EMBL/GenBank/DDBJ databases">
        <title>Annotation of Blastomyces dermatitidis strain ATCC 18188.</title>
        <authorList>
            <consortium name="The Broad Institute Genome Sequencing Platform"/>
            <consortium name="Broad Institute Genome Sequencing Center for Infectious Disease."/>
            <person name="Cuomo C."/>
            <person name="Klein B."/>
            <person name="Sullivan T."/>
            <person name="Heitman J."/>
            <person name="Young S."/>
            <person name="Zeng Q."/>
            <person name="Gargeya S."/>
            <person name="Alvarado L."/>
            <person name="Berlin A.M."/>
            <person name="Chapman S.B."/>
            <person name="Chen Z."/>
            <person name="Freedman E."/>
            <person name="Gellesch M."/>
            <person name="Goldberg J."/>
            <person name="Griggs A."/>
            <person name="Gujja S."/>
            <person name="Heilman E."/>
            <person name="Heiman D."/>
            <person name="Howarth C."/>
            <person name="Mehta T."/>
            <person name="Neiman D."/>
            <person name="Pearson M."/>
            <person name="Roberts A."/>
            <person name="Saif S."/>
            <person name="Shea T."/>
            <person name="Shenoy N."/>
            <person name="Sisk P."/>
            <person name="Stolte C."/>
            <person name="Sykes S."/>
            <person name="White J."/>
            <person name="Yandava C."/>
            <person name="Haas B."/>
            <person name="Nusbaum C."/>
            <person name="Birren B."/>
        </authorList>
    </citation>
    <scope>NUCLEOTIDE SEQUENCE</scope>
    <source>
        <strain evidence="1">ATCC 18188</strain>
    </source>
</reference>
<accession>A0A0J9EKU4</accession>